<evidence type="ECO:0000259" key="10">
    <source>
        <dbReference type="Pfam" id="PF00218"/>
    </source>
</evidence>
<evidence type="ECO:0000256" key="3">
    <source>
        <dbReference type="ARBA" id="ARBA00008737"/>
    </source>
</evidence>
<dbReference type="EMBL" id="VTET01000001">
    <property type="protein sequence ID" value="TYS74608.1"/>
    <property type="molecule type" value="Genomic_DNA"/>
</dbReference>
<protein>
    <recommendedName>
        <fullName evidence="9">Indole-3-glycerol phosphate synthase</fullName>
        <shortName evidence="9">IGPS</shortName>
        <ecNumber evidence="9">4.1.1.48</ecNumber>
    </recommendedName>
</protein>
<dbReference type="PANTHER" id="PTHR22854:SF2">
    <property type="entry name" value="INDOLE-3-GLYCEROL-PHOSPHATE SYNTHASE"/>
    <property type="match status" value="1"/>
</dbReference>
<dbReference type="RefSeq" id="WP_010193664.1">
    <property type="nucleotide sequence ID" value="NZ_CP020880.1"/>
</dbReference>
<keyword evidence="5 9" id="KW-0210">Decarboxylase</keyword>
<dbReference type="InterPro" id="IPR013798">
    <property type="entry name" value="Indole-3-glycerol_P_synth_dom"/>
</dbReference>
<gene>
    <name evidence="9 12" type="primary">trpC</name>
    <name evidence="11" type="ORF">B4U37_12780</name>
    <name evidence="12" type="ORF">FZC75_02615</name>
</gene>
<dbReference type="GO" id="GO:0004640">
    <property type="term" value="F:phosphoribosylanthranilate isomerase activity"/>
    <property type="evidence" value="ECO:0007669"/>
    <property type="project" value="TreeGrafter"/>
</dbReference>
<sequence length="254" mass="28032">MLTNIVETKKVEVKNLTLPSQKQVQRYSFYEALANPKRHIGVIAEMKKASPSKGILKESFAPIDIGAEYEKVGVDAISVLTDQTYFKGSKHDLMMVKETTSLPVLRKDFIIDPIQVEESARIGADAILLIAEILTDKKLAALYKQATDLGLDVLVEVHSLDRLSQLLQTITPKIIGVNNRNLATFETDIQTTKELSAHIPSSSLLVSESGILTAEDLRQVKEFGAKAVLVGEAFMKDQTPGIGVRRLFGELERV</sequence>
<dbReference type="Gene3D" id="3.20.20.70">
    <property type="entry name" value="Aldolase class I"/>
    <property type="match status" value="1"/>
</dbReference>
<evidence type="ECO:0000256" key="4">
    <source>
        <dbReference type="ARBA" id="ARBA00022605"/>
    </source>
</evidence>
<dbReference type="FunFam" id="3.20.20.70:FF:000024">
    <property type="entry name" value="Indole-3-glycerol phosphate synthase"/>
    <property type="match status" value="1"/>
</dbReference>
<organism evidence="12 14">
    <name type="scientific">Sutcliffiella horikoshii</name>
    <dbReference type="NCBI Taxonomy" id="79883"/>
    <lineage>
        <taxon>Bacteria</taxon>
        <taxon>Bacillati</taxon>
        <taxon>Bacillota</taxon>
        <taxon>Bacilli</taxon>
        <taxon>Bacillales</taxon>
        <taxon>Bacillaceae</taxon>
        <taxon>Sutcliffiella</taxon>
    </lineage>
</organism>
<dbReference type="Proteomes" id="UP000195573">
    <property type="component" value="Chromosome"/>
</dbReference>
<comment type="similarity">
    <text evidence="3 9">Belongs to the TrpC family.</text>
</comment>
<dbReference type="AlphaFoldDB" id="A0A1Y0CNG1"/>
<reference evidence="11 13" key="1">
    <citation type="submission" date="2017-04" db="EMBL/GenBank/DDBJ databases">
        <title>Complete Genome Sequence of the Bacillus horikoshii 20a strain from Cuatro Cienegas, Coahuila, Mexico.</title>
        <authorList>
            <person name="Zarza E."/>
            <person name="Alcaraz L.D."/>
            <person name="Aguilar-Salinas B."/>
            <person name="Islas A."/>
            <person name="Olmedo-Alvarez G."/>
        </authorList>
    </citation>
    <scope>NUCLEOTIDE SEQUENCE [LARGE SCALE GENOMIC DNA]</scope>
    <source>
        <strain evidence="11 13">20a</strain>
    </source>
</reference>
<dbReference type="KEGG" id="bhk:B4U37_12780"/>
<evidence type="ECO:0000256" key="7">
    <source>
        <dbReference type="ARBA" id="ARBA00023141"/>
    </source>
</evidence>
<evidence type="ECO:0000256" key="1">
    <source>
        <dbReference type="ARBA" id="ARBA00001633"/>
    </source>
</evidence>
<evidence type="ECO:0000313" key="14">
    <source>
        <dbReference type="Proteomes" id="UP000324517"/>
    </source>
</evidence>
<dbReference type="InterPro" id="IPR011060">
    <property type="entry name" value="RibuloseP-bd_barrel"/>
</dbReference>
<dbReference type="GeneID" id="96739293"/>
<dbReference type="EC" id="4.1.1.48" evidence="9"/>
<dbReference type="InterPro" id="IPR001468">
    <property type="entry name" value="Indole-3-GlycerolPSynthase_CS"/>
</dbReference>
<comment type="pathway">
    <text evidence="2 9">Amino-acid biosynthesis; L-tryptophan biosynthesis; L-tryptophan from chorismate: step 4/5.</text>
</comment>
<evidence type="ECO:0000256" key="8">
    <source>
        <dbReference type="ARBA" id="ARBA00023239"/>
    </source>
</evidence>
<keyword evidence="13" id="KW-1185">Reference proteome</keyword>
<feature type="domain" description="Indole-3-glycerol phosphate synthase" evidence="10">
    <location>
        <begin position="6"/>
        <end position="242"/>
    </location>
</feature>
<name>A0A1Y0CNG1_9BACI</name>
<dbReference type="Proteomes" id="UP000324517">
    <property type="component" value="Unassembled WGS sequence"/>
</dbReference>
<keyword evidence="7 9" id="KW-0057">Aromatic amino acid biosynthesis</keyword>
<accession>A0A1Y0CNG1</accession>
<dbReference type="InterPro" id="IPR013785">
    <property type="entry name" value="Aldolase_TIM"/>
</dbReference>
<dbReference type="GO" id="GO:0004425">
    <property type="term" value="F:indole-3-glycerol-phosphate synthase activity"/>
    <property type="evidence" value="ECO:0007669"/>
    <property type="project" value="UniProtKB-UniRule"/>
</dbReference>
<dbReference type="CDD" id="cd00331">
    <property type="entry name" value="IGPS"/>
    <property type="match status" value="1"/>
</dbReference>
<dbReference type="InterPro" id="IPR045186">
    <property type="entry name" value="Indole-3-glycerol_P_synth"/>
</dbReference>
<keyword evidence="6 9" id="KW-0822">Tryptophan biosynthesis</keyword>
<dbReference type="EMBL" id="CP020880">
    <property type="protein sequence ID" value="ART76863.1"/>
    <property type="molecule type" value="Genomic_DNA"/>
</dbReference>
<dbReference type="HAMAP" id="MF_00134_B">
    <property type="entry name" value="IGPS_B"/>
    <property type="match status" value="1"/>
</dbReference>
<proteinExistence type="inferred from homology"/>
<dbReference type="PANTHER" id="PTHR22854">
    <property type="entry name" value="TRYPTOPHAN BIOSYNTHESIS PROTEIN"/>
    <property type="match status" value="1"/>
</dbReference>
<keyword evidence="8 9" id="KW-0456">Lyase</keyword>
<evidence type="ECO:0000256" key="9">
    <source>
        <dbReference type="HAMAP-Rule" id="MF_00134"/>
    </source>
</evidence>
<dbReference type="SUPFAM" id="SSF51366">
    <property type="entry name" value="Ribulose-phoshate binding barrel"/>
    <property type="match status" value="1"/>
</dbReference>
<comment type="catalytic activity">
    <reaction evidence="1 9">
        <text>1-(2-carboxyphenylamino)-1-deoxy-D-ribulose 5-phosphate + H(+) = (1S,2R)-1-C-(indol-3-yl)glycerol 3-phosphate + CO2 + H2O</text>
        <dbReference type="Rhea" id="RHEA:23476"/>
        <dbReference type="ChEBI" id="CHEBI:15377"/>
        <dbReference type="ChEBI" id="CHEBI:15378"/>
        <dbReference type="ChEBI" id="CHEBI:16526"/>
        <dbReference type="ChEBI" id="CHEBI:58613"/>
        <dbReference type="ChEBI" id="CHEBI:58866"/>
        <dbReference type="EC" id="4.1.1.48"/>
    </reaction>
</comment>
<evidence type="ECO:0000256" key="6">
    <source>
        <dbReference type="ARBA" id="ARBA00022822"/>
    </source>
</evidence>
<dbReference type="UniPathway" id="UPA00035">
    <property type="reaction ID" value="UER00043"/>
</dbReference>
<dbReference type="NCBIfam" id="NF001377">
    <property type="entry name" value="PRK00278.2-4"/>
    <property type="match status" value="1"/>
</dbReference>
<dbReference type="Pfam" id="PF00218">
    <property type="entry name" value="IGPS"/>
    <property type="match status" value="1"/>
</dbReference>
<keyword evidence="4 9" id="KW-0028">Amino-acid biosynthesis</keyword>
<evidence type="ECO:0000256" key="5">
    <source>
        <dbReference type="ARBA" id="ARBA00022793"/>
    </source>
</evidence>
<evidence type="ECO:0000313" key="11">
    <source>
        <dbReference type="EMBL" id="ART76863.1"/>
    </source>
</evidence>
<evidence type="ECO:0000313" key="13">
    <source>
        <dbReference type="Proteomes" id="UP000195573"/>
    </source>
</evidence>
<reference evidence="12 14" key="2">
    <citation type="submission" date="2019-08" db="EMBL/GenBank/DDBJ databases">
        <title>Bacillus genomes from the desert of Cuatro Cienegas, Coahuila.</title>
        <authorList>
            <person name="Olmedo-Alvarez G."/>
        </authorList>
    </citation>
    <scope>NUCLEOTIDE SEQUENCE [LARGE SCALE GENOMIC DNA]</scope>
    <source>
        <strain evidence="12 14">CH98b_3T</strain>
    </source>
</reference>
<dbReference type="OrthoDB" id="9804217at2"/>
<dbReference type="PROSITE" id="PS00614">
    <property type="entry name" value="IGPS"/>
    <property type="match status" value="1"/>
</dbReference>
<dbReference type="GO" id="GO:0000162">
    <property type="term" value="P:L-tryptophan biosynthetic process"/>
    <property type="evidence" value="ECO:0007669"/>
    <property type="project" value="UniProtKB-UniRule"/>
</dbReference>
<evidence type="ECO:0000256" key="2">
    <source>
        <dbReference type="ARBA" id="ARBA00004696"/>
    </source>
</evidence>
<evidence type="ECO:0000313" key="12">
    <source>
        <dbReference type="EMBL" id="TYS74608.1"/>
    </source>
</evidence>